<evidence type="ECO:0000313" key="2">
    <source>
        <dbReference type="EMBL" id="MDB6372112.1"/>
    </source>
</evidence>
<dbReference type="InterPro" id="IPR032750">
    <property type="entry name" value="TnsD_C"/>
</dbReference>
<dbReference type="AlphaFoldDB" id="A0AAW6BJH6"/>
<protein>
    <submittedName>
        <fullName evidence="2">TnsD family Tn7-like transposition protein</fullName>
    </submittedName>
</protein>
<proteinExistence type="predicted"/>
<accession>A0AAW6BJH6</accession>
<dbReference type="Pfam" id="PF15978">
    <property type="entry name" value="TnsD"/>
    <property type="match status" value="1"/>
</dbReference>
<dbReference type="EMBL" id="JAQMFO010000010">
    <property type="protein sequence ID" value="MDB6372112.1"/>
    <property type="molecule type" value="Genomic_DNA"/>
</dbReference>
<evidence type="ECO:0000259" key="1">
    <source>
        <dbReference type="Pfam" id="PF15978"/>
    </source>
</evidence>
<dbReference type="Proteomes" id="UP001212996">
    <property type="component" value="Unassembled WGS sequence"/>
</dbReference>
<organism evidence="2 3">
    <name type="scientific">Photorhabdus bodei</name>
    <dbReference type="NCBI Taxonomy" id="2029681"/>
    <lineage>
        <taxon>Bacteria</taxon>
        <taxon>Pseudomonadati</taxon>
        <taxon>Pseudomonadota</taxon>
        <taxon>Gammaproteobacteria</taxon>
        <taxon>Enterobacterales</taxon>
        <taxon>Morganellaceae</taxon>
        <taxon>Photorhabdus</taxon>
    </lineage>
</organism>
<dbReference type="RefSeq" id="WP_113042825.1">
    <property type="nucleotide sequence ID" value="NZ_CAWQKC010000026.1"/>
</dbReference>
<gene>
    <name evidence="2" type="ORF">PH362_09145</name>
</gene>
<comment type="caution">
    <text evidence="2">The sequence shown here is derived from an EMBL/GenBank/DDBJ whole genome shotgun (WGS) entry which is preliminary data.</text>
</comment>
<evidence type="ECO:0000313" key="3">
    <source>
        <dbReference type="Proteomes" id="UP001212996"/>
    </source>
</evidence>
<name>A0AAW6BJH6_9GAMM</name>
<feature type="domain" description="Transposon Tn7 transposition protein TnsD C-terminal" evidence="1">
    <location>
        <begin position="22"/>
        <end position="148"/>
    </location>
</feature>
<sequence>MFNTPKKSNSIASISREIGKSRCFVKAVALGAKISTRLKPIKPTPLVCQIAIELATKGFHRKEIARRLSISTGGVEPIVSTTDGLVNWRKQCKHESKRRRYQLQILLYRQYHPEAIRHDIKSDCNAAFFWLYKHEREWLEINLREPTPLHQSPRAK</sequence>
<reference evidence="2" key="1">
    <citation type="submission" date="2023-01" db="EMBL/GenBank/DDBJ databases">
        <title>Genome sequencing of Photorhabdus bodei 09-20.</title>
        <authorList>
            <person name="Kalindamar S."/>
            <person name="Kumru S."/>
        </authorList>
    </citation>
    <scope>NUCLEOTIDE SEQUENCE</scope>
    <source>
        <strain evidence="2">09-20</strain>
    </source>
</reference>